<dbReference type="Proteomes" id="UP001218579">
    <property type="component" value="Unassembled WGS sequence"/>
</dbReference>
<protein>
    <submittedName>
        <fullName evidence="2">Uncharacterized protein</fullName>
    </submittedName>
</protein>
<dbReference type="EMBL" id="JAQQKV010000003">
    <property type="protein sequence ID" value="MDC7677240.1"/>
    <property type="molecule type" value="Genomic_DNA"/>
</dbReference>
<proteinExistence type="predicted"/>
<sequence>METTPALPSNEIAKLRRDHINRLLIVADRMVADAEKLKRPTEPADLEKHAKALLTVTKTVAEIHDLAVRTEASCGDADMNDPDYESDNGPENGPDGGNTLADWRSFFERKLDRLADAAGEAGVAEQPDDRTVQTPP</sequence>
<feature type="compositionally biased region" description="Basic and acidic residues" evidence="1">
    <location>
        <begin position="127"/>
        <end position="136"/>
    </location>
</feature>
<name>A0ABT5HLV9_9CAUL</name>
<comment type="caution">
    <text evidence="2">The sequence shown here is derived from an EMBL/GenBank/DDBJ whole genome shotgun (WGS) entry which is preliminary data.</text>
</comment>
<keyword evidence="3" id="KW-1185">Reference proteome</keyword>
<feature type="region of interest" description="Disordered" evidence="1">
    <location>
        <begin position="117"/>
        <end position="136"/>
    </location>
</feature>
<feature type="region of interest" description="Disordered" evidence="1">
    <location>
        <begin position="71"/>
        <end position="101"/>
    </location>
</feature>
<evidence type="ECO:0000313" key="2">
    <source>
        <dbReference type="EMBL" id="MDC7677240.1"/>
    </source>
</evidence>
<accession>A0ABT5HLV9</accession>
<gene>
    <name evidence="2" type="ORF">PQU98_13935</name>
</gene>
<evidence type="ECO:0000313" key="3">
    <source>
        <dbReference type="Proteomes" id="UP001218579"/>
    </source>
</evidence>
<reference evidence="2 3" key="1">
    <citation type="submission" date="2023-01" db="EMBL/GenBank/DDBJ databases">
        <title>Novel species of the genus Asticcacaulis isolated from rivers.</title>
        <authorList>
            <person name="Lu H."/>
        </authorList>
    </citation>
    <scope>NUCLEOTIDE SEQUENCE [LARGE SCALE GENOMIC DNA]</scope>
    <source>
        <strain evidence="2 3">LKC15W</strain>
    </source>
</reference>
<dbReference type="RefSeq" id="WP_272745566.1">
    <property type="nucleotide sequence ID" value="NZ_JAQQKV010000003.1"/>
</dbReference>
<feature type="compositionally biased region" description="Acidic residues" evidence="1">
    <location>
        <begin position="78"/>
        <end position="88"/>
    </location>
</feature>
<organism evidence="2 3">
    <name type="scientific">Asticcacaulis machinosus</name>
    <dbReference type="NCBI Taxonomy" id="2984211"/>
    <lineage>
        <taxon>Bacteria</taxon>
        <taxon>Pseudomonadati</taxon>
        <taxon>Pseudomonadota</taxon>
        <taxon>Alphaproteobacteria</taxon>
        <taxon>Caulobacterales</taxon>
        <taxon>Caulobacteraceae</taxon>
        <taxon>Asticcacaulis</taxon>
    </lineage>
</organism>
<evidence type="ECO:0000256" key="1">
    <source>
        <dbReference type="SAM" id="MobiDB-lite"/>
    </source>
</evidence>